<proteinExistence type="predicted"/>
<dbReference type="PROSITE" id="PS51029">
    <property type="entry name" value="MADF"/>
    <property type="match status" value="1"/>
</dbReference>
<dbReference type="Pfam" id="PF10545">
    <property type="entry name" value="MADF_DNA_bdg"/>
    <property type="match status" value="1"/>
</dbReference>
<feature type="compositionally biased region" description="Basic residues" evidence="1">
    <location>
        <begin position="96"/>
        <end position="120"/>
    </location>
</feature>
<feature type="domain" description="MADF" evidence="2">
    <location>
        <begin position="494"/>
        <end position="560"/>
    </location>
</feature>
<organism evidence="3 4">
    <name type="scientific">Parthenolecanium corni</name>
    <dbReference type="NCBI Taxonomy" id="536013"/>
    <lineage>
        <taxon>Eukaryota</taxon>
        <taxon>Metazoa</taxon>
        <taxon>Ecdysozoa</taxon>
        <taxon>Arthropoda</taxon>
        <taxon>Hexapoda</taxon>
        <taxon>Insecta</taxon>
        <taxon>Pterygota</taxon>
        <taxon>Neoptera</taxon>
        <taxon>Paraneoptera</taxon>
        <taxon>Hemiptera</taxon>
        <taxon>Sternorrhyncha</taxon>
        <taxon>Coccoidea</taxon>
        <taxon>Coccidae</taxon>
        <taxon>Parthenolecanium</taxon>
    </lineage>
</organism>
<feature type="region of interest" description="Disordered" evidence="1">
    <location>
        <begin position="81"/>
        <end position="158"/>
    </location>
</feature>
<accession>A0AAN9T4L9</accession>
<protein>
    <recommendedName>
        <fullName evidence="2">MADF domain-containing protein</fullName>
    </recommendedName>
</protein>
<evidence type="ECO:0000313" key="4">
    <source>
        <dbReference type="Proteomes" id="UP001367676"/>
    </source>
</evidence>
<evidence type="ECO:0000259" key="2">
    <source>
        <dbReference type="PROSITE" id="PS51029"/>
    </source>
</evidence>
<keyword evidence="4" id="KW-1185">Reference proteome</keyword>
<sequence length="560" mass="62403">MLACTRVRADDVATRRCDSRGGGGGAVEARVLGDAAHAERANAKRSSTSNRGIMQTRSHVVVHKYIQSACDYTTRVNELRKSRRVRRDSRQTNTKTRCRRCRRRRRRSHSEHKRQTHAHWTRSPSFPCSSQATHPGVATASDAATRPPAGKPSPSPSSALSSHFDPLFCCPSNRFRSLLFRPFSAASFRPFTVSVYRRPVRAATTTTTAAAAAKPTAGWLPRLAISSGAGYNRPIHEPKFRSLRARSFPLRSAARTSIFSQFPFRLRTPQFVDSGALSSTHSYFVNVNGRDESTRQLASPVASVRFAAFCATATVPDLRACTSSSHYRHFRSSSTLRRRSRFHWPPFASAFTSSRPFGECAATLHGPTETFVSQLSARPRDKQRAQTGIIARTPARRQAIPSIDTRAAALVRGNSRDANQSPVRRPRLRPARRLSSPRRQNARAPRPVAARATTSDTPSPAARSVERRAVANYPPVAGRQMVVSMSNANIPTERLIKEVRARPPLWDQRNLNYHNRVVVNALWQDIADSMQINSKFRLPSSEDIRLFWQGTLVAHRGCLN</sequence>
<feature type="compositionally biased region" description="Basic residues" evidence="1">
    <location>
        <begin position="424"/>
        <end position="436"/>
    </location>
</feature>
<dbReference type="InterPro" id="IPR006578">
    <property type="entry name" value="MADF-dom"/>
</dbReference>
<dbReference type="AlphaFoldDB" id="A0AAN9T4L9"/>
<feature type="region of interest" description="Disordered" evidence="1">
    <location>
        <begin position="373"/>
        <end position="468"/>
    </location>
</feature>
<dbReference type="EMBL" id="JBBCAQ010000037">
    <property type="protein sequence ID" value="KAK7573495.1"/>
    <property type="molecule type" value="Genomic_DNA"/>
</dbReference>
<reference evidence="3 4" key="1">
    <citation type="submission" date="2024-03" db="EMBL/GenBank/DDBJ databases">
        <title>Adaptation during the transition from Ophiocordyceps entomopathogen to insect associate is accompanied by gene loss and intensified selection.</title>
        <authorList>
            <person name="Ward C.M."/>
            <person name="Onetto C.A."/>
            <person name="Borneman A.R."/>
        </authorList>
    </citation>
    <scope>NUCLEOTIDE SEQUENCE [LARGE SCALE GENOMIC DNA]</scope>
    <source>
        <strain evidence="3">AWRI1</strain>
        <tissue evidence="3">Single Adult Female</tissue>
    </source>
</reference>
<feature type="compositionally biased region" description="Polar residues" evidence="1">
    <location>
        <begin position="122"/>
        <end position="133"/>
    </location>
</feature>
<dbReference type="Proteomes" id="UP001367676">
    <property type="component" value="Unassembled WGS sequence"/>
</dbReference>
<name>A0AAN9T4L9_9HEMI</name>
<evidence type="ECO:0000256" key="1">
    <source>
        <dbReference type="SAM" id="MobiDB-lite"/>
    </source>
</evidence>
<evidence type="ECO:0000313" key="3">
    <source>
        <dbReference type="EMBL" id="KAK7573495.1"/>
    </source>
</evidence>
<feature type="compositionally biased region" description="Low complexity" evidence="1">
    <location>
        <begin position="437"/>
        <end position="452"/>
    </location>
</feature>
<comment type="caution">
    <text evidence="3">The sequence shown here is derived from an EMBL/GenBank/DDBJ whole genome shotgun (WGS) entry which is preliminary data.</text>
</comment>
<gene>
    <name evidence="3" type="ORF">V9T40_010686</name>
</gene>